<dbReference type="Pfam" id="PF00700">
    <property type="entry name" value="Flagellin_C"/>
    <property type="match status" value="1"/>
</dbReference>
<dbReference type="Proteomes" id="UP000307841">
    <property type="component" value="Unassembled WGS sequence"/>
</dbReference>
<dbReference type="AlphaFoldDB" id="A0A4U2YDM8"/>
<dbReference type="InterPro" id="IPR042187">
    <property type="entry name" value="Flagellin_C_sub2"/>
</dbReference>
<name>A0A4U2YDM8_9BACL</name>
<evidence type="ECO:0000313" key="8">
    <source>
        <dbReference type="Proteomes" id="UP000307841"/>
    </source>
</evidence>
<dbReference type="GO" id="GO:0005576">
    <property type="term" value="C:extracellular region"/>
    <property type="evidence" value="ECO:0007669"/>
    <property type="project" value="UniProtKB-SubCell"/>
</dbReference>
<dbReference type="PANTHER" id="PTHR42792:SF2">
    <property type="entry name" value="FLAGELLIN"/>
    <property type="match status" value="1"/>
</dbReference>
<dbReference type="Pfam" id="PF00669">
    <property type="entry name" value="Flagellin_N"/>
    <property type="match status" value="1"/>
</dbReference>
<evidence type="ECO:0000313" key="7">
    <source>
        <dbReference type="EMBL" id="TKI58584.1"/>
    </source>
</evidence>
<evidence type="ECO:0000256" key="4">
    <source>
        <dbReference type="RuleBase" id="RU362073"/>
    </source>
</evidence>
<dbReference type="EMBL" id="SZNK01000001">
    <property type="protein sequence ID" value="TKI58584.1"/>
    <property type="molecule type" value="Genomic_DNA"/>
</dbReference>
<dbReference type="RefSeq" id="WP_137032065.1">
    <property type="nucleotide sequence ID" value="NZ_SZNK01000001.1"/>
</dbReference>
<dbReference type="GO" id="GO:0009288">
    <property type="term" value="C:bacterial-type flagellum"/>
    <property type="evidence" value="ECO:0007669"/>
    <property type="project" value="UniProtKB-SubCell"/>
</dbReference>
<dbReference type="PANTHER" id="PTHR42792">
    <property type="entry name" value="FLAGELLIN"/>
    <property type="match status" value="1"/>
</dbReference>
<comment type="function">
    <text evidence="4">Flagellin is the subunit protein which polymerizes to form the filaments of bacterial flagella.</text>
</comment>
<keyword evidence="3 4" id="KW-0975">Bacterial flagellum</keyword>
<feature type="domain" description="Flagellin C-terminal" evidence="6">
    <location>
        <begin position="191"/>
        <end position="275"/>
    </location>
</feature>
<dbReference type="GO" id="GO:0005198">
    <property type="term" value="F:structural molecule activity"/>
    <property type="evidence" value="ECO:0007669"/>
    <property type="project" value="UniProtKB-UniRule"/>
</dbReference>
<dbReference type="Gene3D" id="1.20.1330.10">
    <property type="entry name" value="f41 fragment of flagellin, N-terminal domain"/>
    <property type="match status" value="1"/>
</dbReference>
<comment type="subcellular location">
    <subcellularLocation>
        <location evidence="4">Secreted</location>
    </subcellularLocation>
    <subcellularLocation>
        <location evidence="4">Bacterial flagellum</location>
    </subcellularLocation>
</comment>
<evidence type="ECO:0000259" key="5">
    <source>
        <dbReference type="Pfam" id="PF00669"/>
    </source>
</evidence>
<evidence type="ECO:0000259" key="6">
    <source>
        <dbReference type="Pfam" id="PF00700"/>
    </source>
</evidence>
<keyword evidence="7" id="KW-0966">Cell projection</keyword>
<dbReference type="Gene3D" id="6.10.10.10">
    <property type="entry name" value="Flagellar export chaperone, C-terminal domain"/>
    <property type="match status" value="1"/>
</dbReference>
<dbReference type="SUPFAM" id="SSF64518">
    <property type="entry name" value="Phase 1 flagellin"/>
    <property type="match status" value="1"/>
</dbReference>
<sequence length="276" mass="29742">MIIQHNMSAMNTHRQLNVNGGNLAKNVEKLSSGYRINRAADDAAGLSISERMRAQIRGMEQASRNSQDGISLIQTAEGALQTVNNMLVRIKELATQAANGTLDDVNDRARLQEELNELTKEIGNIKGNTKFNGINLFSNTATEIKIQIGQEAGQTLSLNTANFSLGGVHTAVSGWSFGSVGGANGASTVLGSIDAVINMVSKSRSYLGANQNRLENTINNLNITSENLTAAESRIRDVDMAKEQMQFTKNNILTQASQAMLAQANQLPQGVLQLLR</sequence>
<keyword evidence="7" id="KW-0282">Flagellum</keyword>
<feature type="domain" description="Flagellin N-terminal" evidence="5">
    <location>
        <begin position="3"/>
        <end position="142"/>
    </location>
</feature>
<comment type="caution">
    <text evidence="7">The sequence shown here is derived from an EMBL/GenBank/DDBJ whole genome shotgun (WGS) entry which is preliminary data.</text>
</comment>
<gene>
    <name evidence="7" type="ORF">E8L90_26055</name>
</gene>
<dbReference type="InterPro" id="IPR046358">
    <property type="entry name" value="Flagellin_C"/>
</dbReference>
<comment type="similarity">
    <text evidence="1 4">Belongs to the bacterial flagellin family.</text>
</comment>
<evidence type="ECO:0000256" key="3">
    <source>
        <dbReference type="ARBA" id="ARBA00023143"/>
    </source>
</evidence>
<dbReference type="OrthoDB" id="9796789at2"/>
<accession>A0A4U2YDM8</accession>
<organism evidence="7 8">
    <name type="scientific">Brevibacillus antibioticus</name>
    <dbReference type="NCBI Taxonomy" id="2570228"/>
    <lineage>
        <taxon>Bacteria</taxon>
        <taxon>Bacillati</taxon>
        <taxon>Bacillota</taxon>
        <taxon>Bacilli</taxon>
        <taxon>Bacillales</taxon>
        <taxon>Paenibacillaceae</taxon>
        <taxon>Brevibacillus</taxon>
    </lineage>
</organism>
<reference evidence="7 8" key="1">
    <citation type="submission" date="2019-04" db="EMBL/GenBank/DDBJ databases">
        <title>Whole genome sequencing of Brevibacillus sp. TGS2-1.</title>
        <authorList>
            <person name="Choi A."/>
        </authorList>
    </citation>
    <scope>NUCLEOTIDE SEQUENCE [LARGE SCALE GENOMIC DNA]</scope>
    <source>
        <strain evidence="7 8">TGS2-1</strain>
    </source>
</reference>
<proteinExistence type="inferred from homology"/>
<evidence type="ECO:0000256" key="1">
    <source>
        <dbReference type="ARBA" id="ARBA00005709"/>
    </source>
</evidence>
<dbReference type="InterPro" id="IPR001492">
    <property type="entry name" value="Flagellin"/>
</dbReference>
<dbReference type="PRINTS" id="PR00207">
    <property type="entry name" value="FLAGELLIN"/>
</dbReference>
<evidence type="ECO:0000256" key="2">
    <source>
        <dbReference type="ARBA" id="ARBA00020110"/>
    </source>
</evidence>
<keyword evidence="7" id="KW-0969">Cilium</keyword>
<protein>
    <recommendedName>
        <fullName evidence="2 4">Flagellin</fullName>
    </recommendedName>
</protein>
<dbReference type="InterPro" id="IPR001029">
    <property type="entry name" value="Flagellin_N"/>
</dbReference>
<keyword evidence="4" id="KW-0964">Secreted</keyword>
<keyword evidence="8" id="KW-1185">Reference proteome</keyword>